<keyword evidence="2" id="KW-1185">Reference proteome</keyword>
<reference evidence="1" key="1">
    <citation type="submission" date="2021-05" db="EMBL/GenBank/DDBJ databases">
        <authorList>
            <person name="Pan Q."/>
            <person name="Jouanno E."/>
            <person name="Zahm M."/>
            <person name="Klopp C."/>
            <person name="Cabau C."/>
            <person name="Louis A."/>
            <person name="Berthelot C."/>
            <person name="Parey E."/>
            <person name="Roest Crollius H."/>
            <person name="Montfort J."/>
            <person name="Robinson-Rechavi M."/>
            <person name="Bouchez O."/>
            <person name="Lampietro C."/>
            <person name="Lopez Roques C."/>
            <person name="Donnadieu C."/>
            <person name="Postlethwait J."/>
            <person name="Bobe J."/>
            <person name="Dillon D."/>
            <person name="Chandos A."/>
            <person name="von Hippel F."/>
            <person name="Guiguen Y."/>
        </authorList>
    </citation>
    <scope>NUCLEOTIDE SEQUENCE</scope>
    <source>
        <strain evidence="1">YG-Jan2019</strain>
    </source>
</reference>
<comment type="caution">
    <text evidence="1">The sequence shown here is derived from an EMBL/GenBank/DDBJ whole genome shotgun (WGS) entry which is preliminary data.</text>
</comment>
<protein>
    <submittedName>
        <fullName evidence="1">Uncharacterized protein</fullName>
    </submittedName>
</protein>
<organism evidence="1 2">
    <name type="scientific">Dallia pectoralis</name>
    <name type="common">Alaska blackfish</name>
    <dbReference type="NCBI Taxonomy" id="75939"/>
    <lineage>
        <taxon>Eukaryota</taxon>
        <taxon>Metazoa</taxon>
        <taxon>Chordata</taxon>
        <taxon>Craniata</taxon>
        <taxon>Vertebrata</taxon>
        <taxon>Euteleostomi</taxon>
        <taxon>Actinopterygii</taxon>
        <taxon>Neopterygii</taxon>
        <taxon>Teleostei</taxon>
        <taxon>Protacanthopterygii</taxon>
        <taxon>Esociformes</taxon>
        <taxon>Umbridae</taxon>
        <taxon>Dallia</taxon>
    </lineage>
</organism>
<evidence type="ECO:0000313" key="1">
    <source>
        <dbReference type="EMBL" id="KAJ8015623.1"/>
    </source>
</evidence>
<accession>A0ACC2HJG6</accession>
<sequence length="136" mass="15351">MQRGSPPFLSVREEDGEITIGTKIDREKLCEKNLNCSIEFDVITLPTEHLQLFHVEVEGERGKEDAAFISETAPLDTFVALVRVEDLDFGLNGEVVCKLHGQGSFKLQKTYENNYMILTNVSGPREEVRVQSDGHR</sequence>
<evidence type="ECO:0000313" key="2">
    <source>
        <dbReference type="Proteomes" id="UP001157502"/>
    </source>
</evidence>
<gene>
    <name evidence="1" type="ORF">DPEC_G00028030</name>
</gene>
<dbReference type="EMBL" id="CM055729">
    <property type="protein sequence ID" value="KAJ8015623.1"/>
    <property type="molecule type" value="Genomic_DNA"/>
</dbReference>
<dbReference type="Proteomes" id="UP001157502">
    <property type="component" value="Chromosome 2"/>
</dbReference>
<name>A0ACC2HJG6_DALPE</name>
<proteinExistence type="predicted"/>